<feature type="transmembrane region" description="Helical" evidence="10">
    <location>
        <begin position="34"/>
        <end position="60"/>
    </location>
</feature>
<keyword evidence="13" id="KW-1185">Reference proteome</keyword>
<keyword evidence="2" id="KW-0813">Transport</keyword>
<evidence type="ECO:0000256" key="4">
    <source>
        <dbReference type="ARBA" id="ARBA00022824"/>
    </source>
</evidence>
<dbReference type="HOGENOM" id="CLU_014288_0_0_1"/>
<dbReference type="Gramene" id="EFJ36170">
    <property type="protein sequence ID" value="EFJ36170"/>
    <property type="gene ID" value="SELMODRAFT_438325"/>
</dbReference>
<evidence type="ECO:0000256" key="8">
    <source>
        <dbReference type="ARBA" id="ARBA00023136"/>
    </source>
</evidence>
<keyword evidence="4" id="KW-0256">Endoplasmic reticulum</keyword>
<dbReference type="Pfam" id="PF23065">
    <property type="entry name" value="PH_SMPa"/>
    <property type="match status" value="1"/>
</dbReference>
<proteinExistence type="predicted"/>
<keyword evidence="6" id="KW-0445">Lipid transport</keyword>
<evidence type="ECO:0000256" key="3">
    <source>
        <dbReference type="ARBA" id="ARBA00022692"/>
    </source>
</evidence>
<dbReference type="GO" id="GO:0008289">
    <property type="term" value="F:lipid binding"/>
    <property type="evidence" value="ECO:0000318"/>
    <property type="project" value="GO_Central"/>
</dbReference>
<protein>
    <recommendedName>
        <fullName evidence="11">SMP-LTD domain-containing protein</fullName>
    </recommendedName>
</protein>
<reference evidence="12 13" key="1">
    <citation type="journal article" date="2011" name="Science">
        <title>The Selaginella genome identifies genetic changes associated with the evolution of vascular plants.</title>
        <authorList>
            <person name="Banks J.A."/>
            <person name="Nishiyama T."/>
            <person name="Hasebe M."/>
            <person name="Bowman J.L."/>
            <person name="Gribskov M."/>
            <person name="dePamphilis C."/>
            <person name="Albert V.A."/>
            <person name="Aono N."/>
            <person name="Aoyama T."/>
            <person name="Ambrose B.A."/>
            <person name="Ashton N.W."/>
            <person name="Axtell M.J."/>
            <person name="Barker E."/>
            <person name="Barker M.S."/>
            <person name="Bennetzen J.L."/>
            <person name="Bonawitz N.D."/>
            <person name="Chapple C."/>
            <person name="Cheng C."/>
            <person name="Correa L.G."/>
            <person name="Dacre M."/>
            <person name="DeBarry J."/>
            <person name="Dreyer I."/>
            <person name="Elias M."/>
            <person name="Engstrom E.M."/>
            <person name="Estelle M."/>
            <person name="Feng L."/>
            <person name="Finet C."/>
            <person name="Floyd S.K."/>
            <person name="Frommer W.B."/>
            <person name="Fujita T."/>
            <person name="Gramzow L."/>
            <person name="Gutensohn M."/>
            <person name="Harholt J."/>
            <person name="Hattori M."/>
            <person name="Heyl A."/>
            <person name="Hirai T."/>
            <person name="Hiwatashi Y."/>
            <person name="Ishikawa M."/>
            <person name="Iwata M."/>
            <person name="Karol K.G."/>
            <person name="Koehler B."/>
            <person name="Kolukisaoglu U."/>
            <person name="Kubo M."/>
            <person name="Kurata T."/>
            <person name="Lalonde S."/>
            <person name="Li K."/>
            <person name="Li Y."/>
            <person name="Litt A."/>
            <person name="Lyons E."/>
            <person name="Manning G."/>
            <person name="Maruyama T."/>
            <person name="Michael T.P."/>
            <person name="Mikami K."/>
            <person name="Miyazaki S."/>
            <person name="Morinaga S."/>
            <person name="Murata T."/>
            <person name="Mueller-Roeber B."/>
            <person name="Nelson D.R."/>
            <person name="Obara M."/>
            <person name="Oguri Y."/>
            <person name="Olmstead R.G."/>
            <person name="Onodera N."/>
            <person name="Petersen B.L."/>
            <person name="Pils B."/>
            <person name="Prigge M."/>
            <person name="Rensing S.A."/>
            <person name="Riano-Pachon D.M."/>
            <person name="Roberts A.W."/>
            <person name="Sato Y."/>
            <person name="Scheller H.V."/>
            <person name="Schulz B."/>
            <person name="Schulz C."/>
            <person name="Shakirov E.V."/>
            <person name="Shibagaki N."/>
            <person name="Shinohara N."/>
            <person name="Shippen D.E."/>
            <person name="Soerensen I."/>
            <person name="Sotooka R."/>
            <person name="Sugimoto N."/>
            <person name="Sugita M."/>
            <person name="Sumikawa N."/>
            <person name="Tanurdzic M."/>
            <person name="Theissen G."/>
            <person name="Ulvskov P."/>
            <person name="Wakazuki S."/>
            <person name="Weng J.K."/>
            <person name="Willats W.W."/>
            <person name="Wipf D."/>
            <person name="Wolf P.G."/>
            <person name="Yang L."/>
            <person name="Zimmer A.D."/>
            <person name="Zhu Q."/>
            <person name="Mitros T."/>
            <person name="Hellsten U."/>
            <person name="Loque D."/>
            <person name="Otillar R."/>
            <person name="Salamov A."/>
            <person name="Schmutz J."/>
            <person name="Shapiro H."/>
            <person name="Lindquist E."/>
            <person name="Lucas S."/>
            <person name="Rokhsar D."/>
            <person name="Grigoriev I.V."/>
        </authorList>
    </citation>
    <scope>NUCLEOTIDE SEQUENCE [LARGE SCALE GENOMIC DNA]</scope>
</reference>
<keyword evidence="8 10" id="KW-0472">Membrane</keyword>
<sequence length="752" mass="83310">MAAIHPSPTPQCHPATRSCARWRRSGPSQRQAMVIGYIASFLLGALALGVVEIAVLWYLFVHKPRHRHKAAAAILPSFSMEADPNSPSKISIEGEIWVASVSPFQVENANSSKLLPKDRKQKKATEQKNEISVSLKFAKLQDRTLILTGSDGAVSSIQLQGCSVLAVSSTAAETRKWAKKYPIKVEHSSRTLLGTTVCLLYFKTGWEKETWCEALRAAARKDYGPDDWYSKLKHEFAEYVTGLKKNYPEVFKAGSSSSKNFRGSAPATKKSMSWKRLLKKKKVDGARTKAVTVQTEDLKPEEPFLHTSNSYQEIDQAKGESDANHSDSTMEGSSFRNLADATEFGSAEFDVLPAKHLPDSSVAALNLMLSRLFFDLYHSSDFISVFHTRIQTLLSRIPTPSYISPITCSRVDIGKSCPVVHGLRALPLSDDTFGVEADIEYTGGAVLTLETRLDMRESRVGVEPKNDTSSAAAATADIINKSLETVEDDLEVAGEGSGDQGGSGSAKRKRWSQWKAFLSSVADQVSQVPLTLSMRVVSIKGTLQLRIKASPSDRIWYSFSSMPALELFPEPSVGDHKITTGPLITYIAERIQILVHETMVYPNSEDIHIRWMVSDDGNWVQQSAAPFPQNLAETKPPEKPREGSNHRNEASPPEVKDEHERLITGESSGGTSELEKPLLDRKIERDHRAAREVAGAMMEGSGDFQGAIDEDSSESKRKKGTRREKMLSLGKKFEEKTRLFAEKMRERFDKES</sequence>
<dbReference type="CDD" id="cd21675">
    <property type="entry name" value="SMP_TEX2"/>
    <property type="match status" value="1"/>
</dbReference>
<evidence type="ECO:0000313" key="13">
    <source>
        <dbReference type="Proteomes" id="UP000001514"/>
    </source>
</evidence>
<dbReference type="STRING" id="88036.D8QW50"/>
<gene>
    <name evidence="12" type="ORF">SELMODRAFT_438325</name>
</gene>
<name>D8QW50_SELML</name>
<feature type="compositionally biased region" description="Basic and acidic residues" evidence="9">
    <location>
        <begin position="635"/>
        <end position="663"/>
    </location>
</feature>
<dbReference type="GO" id="GO:0005783">
    <property type="term" value="C:endoplasmic reticulum"/>
    <property type="evidence" value="ECO:0000318"/>
    <property type="project" value="GO_Central"/>
</dbReference>
<evidence type="ECO:0000256" key="10">
    <source>
        <dbReference type="SAM" id="Phobius"/>
    </source>
</evidence>
<dbReference type="Proteomes" id="UP000001514">
    <property type="component" value="Unassembled WGS sequence"/>
</dbReference>
<evidence type="ECO:0000313" key="12">
    <source>
        <dbReference type="EMBL" id="EFJ36170.1"/>
    </source>
</evidence>
<evidence type="ECO:0000256" key="5">
    <source>
        <dbReference type="ARBA" id="ARBA00022989"/>
    </source>
</evidence>
<comment type="subcellular location">
    <subcellularLocation>
        <location evidence="1">Endoplasmic reticulum membrane</location>
    </subcellularLocation>
</comment>
<keyword evidence="3 10" id="KW-0812">Transmembrane</keyword>
<evidence type="ECO:0000256" key="9">
    <source>
        <dbReference type="SAM" id="MobiDB-lite"/>
    </source>
</evidence>
<evidence type="ECO:0000256" key="2">
    <source>
        <dbReference type="ARBA" id="ARBA00022448"/>
    </source>
</evidence>
<feature type="domain" description="SMP-LTD" evidence="11">
    <location>
        <begin position="358"/>
        <end position="610"/>
    </location>
</feature>
<evidence type="ECO:0000256" key="1">
    <source>
        <dbReference type="ARBA" id="ARBA00004586"/>
    </source>
</evidence>
<feature type="region of interest" description="Disordered" evidence="9">
    <location>
        <begin position="627"/>
        <end position="729"/>
    </location>
</feature>
<dbReference type="InterPro" id="IPR057080">
    <property type="entry name" value="PH_SMPa"/>
</dbReference>
<dbReference type="KEGG" id="smo:SELMODRAFT_438325"/>
<evidence type="ECO:0000256" key="7">
    <source>
        <dbReference type="ARBA" id="ARBA00023121"/>
    </source>
</evidence>
<dbReference type="PANTHER" id="PTHR13466">
    <property type="entry name" value="TEX2 PROTEIN-RELATED"/>
    <property type="match status" value="1"/>
</dbReference>
<dbReference type="PANTHER" id="PTHR13466:SF0">
    <property type="entry name" value="SMP-LTD DOMAIN-CONTAINING PROTEIN"/>
    <property type="match status" value="1"/>
</dbReference>
<dbReference type="GO" id="GO:0005789">
    <property type="term" value="C:endoplasmic reticulum membrane"/>
    <property type="evidence" value="ECO:0007669"/>
    <property type="project" value="UniProtKB-SubCell"/>
</dbReference>
<accession>D8QW50</accession>
<evidence type="ECO:0000259" key="11">
    <source>
        <dbReference type="PROSITE" id="PS51847"/>
    </source>
</evidence>
<dbReference type="GO" id="GO:0006869">
    <property type="term" value="P:lipid transport"/>
    <property type="evidence" value="ECO:0007669"/>
    <property type="project" value="UniProtKB-KW"/>
</dbReference>
<feature type="compositionally biased region" description="Basic and acidic residues" evidence="9">
    <location>
        <begin position="673"/>
        <end position="691"/>
    </location>
</feature>
<keyword evidence="7" id="KW-0446">Lipid-binding</keyword>
<dbReference type="InParanoid" id="D8QW50"/>
<dbReference type="eggNOG" id="KOG2238">
    <property type="taxonomic scope" value="Eukaryota"/>
</dbReference>
<organism evidence="13">
    <name type="scientific">Selaginella moellendorffii</name>
    <name type="common">Spikemoss</name>
    <dbReference type="NCBI Taxonomy" id="88036"/>
    <lineage>
        <taxon>Eukaryota</taxon>
        <taxon>Viridiplantae</taxon>
        <taxon>Streptophyta</taxon>
        <taxon>Embryophyta</taxon>
        <taxon>Tracheophyta</taxon>
        <taxon>Lycopodiopsida</taxon>
        <taxon>Selaginellales</taxon>
        <taxon>Selaginellaceae</taxon>
        <taxon>Selaginella</taxon>
    </lineage>
</organism>
<dbReference type="InterPro" id="IPR031468">
    <property type="entry name" value="SMP_LBD"/>
</dbReference>
<dbReference type="OMA" id="PERFVWY"/>
<dbReference type="PROSITE" id="PS51847">
    <property type="entry name" value="SMP"/>
    <property type="match status" value="1"/>
</dbReference>
<dbReference type="EMBL" id="GL377567">
    <property type="protein sequence ID" value="EFJ36170.1"/>
    <property type="molecule type" value="Genomic_DNA"/>
</dbReference>
<evidence type="ECO:0000256" key="6">
    <source>
        <dbReference type="ARBA" id="ARBA00023055"/>
    </source>
</evidence>
<keyword evidence="5 10" id="KW-1133">Transmembrane helix</keyword>
<dbReference type="AlphaFoldDB" id="D8QW50"/>
<dbReference type="FunCoup" id="D8QW50">
    <property type="interactions" value="1689"/>
</dbReference>